<dbReference type="EMBL" id="VGIY01000061">
    <property type="protein sequence ID" value="MBM3316974.1"/>
    <property type="molecule type" value="Genomic_DNA"/>
</dbReference>
<dbReference type="GO" id="GO:0005829">
    <property type="term" value="C:cytosol"/>
    <property type="evidence" value="ECO:0007669"/>
    <property type="project" value="TreeGrafter"/>
</dbReference>
<dbReference type="InterPro" id="IPR051199">
    <property type="entry name" value="LPS_LOS_Heptosyltrfase"/>
</dbReference>
<protein>
    <recommendedName>
        <fullName evidence="4">Glycosyltransferase family 9 protein</fullName>
    </recommendedName>
</protein>
<evidence type="ECO:0000313" key="3">
    <source>
        <dbReference type="Proteomes" id="UP000748308"/>
    </source>
</evidence>
<dbReference type="GO" id="GO:0009244">
    <property type="term" value="P:lipopolysaccharide core region biosynthetic process"/>
    <property type="evidence" value="ECO:0007669"/>
    <property type="project" value="TreeGrafter"/>
</dbReference>
<comment type="caution">
    <text evidence="2">The sequence shown here is derived from an EMBL/GenBank/DDBJ whole genome shotgun (WGS) entry which is preliminary data.</text>
</comment>
<dbReference type="GO" id="GO:0008713">
    <property type="term" value="F:ADP-heptose-lipopolysaccharide heptosyltransferase activity"/>
    <property type="evidence" value="ECO:0007669"/>
    <property type="project" value="TreeGrafter"/>
</dbReference>
<dbReference type="SUPFAM" id="SSF53756">
    <property type="entry name" value="UDP-Glycosyltransferase/glycogen phosphorylase"/>
    <property type="match status" value="1"/>
</dbReference>
<proteinExistence type="predicted"/>
<gene>
    <name evidence="2" type="ORF">FJY75_03885</name>
</gene>
<sequence>MAGGLRQGRSPAPAPERPPRWPADDWRGPLLAVRLSSLGDVVLTTGPLRLLHDRRPDLAIDLLTRAAFAPALAGLPFIRRILLADGPDSPPDGAAAAEPAAAAAYATVLEWQGGARGARAAAASAPGALVVRAGRAAWRRRLLVLLGRRAVGVVEPYAARLARSLAGGRVDPQLAAPWIAADEALRAQARERLARLGSPRRGWAVLAPGASRPMKRVPERLAGKIAAALAERGWGVVRLAAPAEGGPEGGPEGRPEDGAPGAPGEGPWRGTLPQVAA</sequence>
<dbReference type="Proteomes" id="UP000748308">
    <property type="component" value="Unassembled WGS sequence"/>
</dbReference>
<organism evidence="2 3">
    <name type="scientific">Eiseniibacteriota bacterium</name>
    <dbReference type="NCBI Taxonomy" id="2212470"/>
    <lineage>
        <taxon>Bacteria</taxon>
        <taxon>Candidatus Eiseniibacteriota</taxon>
    </lineage>
</organism>
<evidence type="ECO:0000256" key="1">
    <source>
        <dbReference type="SAM" id="MobiDB-lite"/>
    </source>
</evidence>
<evidence type="ECO:0008006" key="4">
    <source>
        <dbReference type="Google" id="ProtNLM"/>
    </source>
</evidence>
<feature type="region of interest" description="Disordered" evidence="1">
    <location>
        <begin position="240"/>
        <end position="277"/>
    </location>
</feature>
<dbReference type="PANTHER" id="PTHR30160">
    <property type="entry name" value="TETRAACYLDISACCHARIDE 4'-KINASE-RELATED"/>
    <property type="match status" value="1"/>
</dbReference>
<evidence type="ECO:0000313" key="2">
    <source>
        <dbReference type="EMBL" id="MBM3316974.1"/>
    </source>
</evidence>
<dbReference type="Gene3D" id="3.40.50.2000">
    <property type="entry name" value="Glycogen Phosphorylase B"/>
    <property type="match status" value="1"/>
</dbReference>
<feature type="non-terminal residue" evidence="2">
    <location>
        <position position="277"/>
    </location>
</feature>
<name>A0A937XAD0_UNCEI</name>
<feature type="region of interest" description="Disordered" evidence="1">
    <location>
        <begin position="1"/>
        <end position="23"/>
    </location>
</feature>
<accession>A0A937XAD0</accession>
<reference evidence="2" key="1">
    <citation type="submission" date="2019-03" db="EMBL/GenBank/DDBJ databases">
        <title>Lake Tanganyika Metagenome-Assembled Genomes (MAGs).</title>
        <authorList>
            <person name="Tran P."/>
        </authorList>
    </citation>
    <scope>NUCLEOTIDE SEQUENCE</scope>
    <source>
        <strain evidence="2">M_DeepCast_400m_m2_100</strain>
    </source>
</reference>
<dbReference type="AlphaFoldDB" id="A0A937XAD0"/>